<proteinExistence type="predicted"/>
<evidence type="ECO:0000313" key="2">
    <source>
        <dbReference type="EMBL" id="CAE0700904.1"/>
    </source>
</evidence>
<sequence>MRSSIGAREKASYACARATGRRVTRTCRVWRSRPRFWSRRPRARLGPDEYVVCADILAKTLNMLEDYAESIALLRDVIPSSIAAFGLDERRTLRLRYWLADALLHAGTDKAMIREAIEVFEDTSLRWPRVFKGSLEGCVETARAKLTLVDTPLPFDVGARVECRYAESDSDVSIGDLFDSSDSGSESGSESSDDDDDDDDGCWAPGTVVAHHYREASFDVGYYAPYQVRLDSGGLIYVVDPPAQIRPIIHDLEL</sequence>
<organism evidence="2">
    <name type="scientific">Pelagomonas calceolata</name>
    <dbReference type="NCBI Taxonomy" id="35677"/>
    <lineage>
        <taxon>Eukaryota</taxon>
        <taxon>Sar</taxon>
        <taxon>Stramenopiles</taxon>
        <taxon>Ochrophyta</taxon>
        <taxon>Pelagophyceae</taxon>
        <taxon>Pelagomonadales</taxon>
        <taxon>Pelagomonadaceae</taxon>
        <taxon>Pelagomonas</taxon>
    </lineage>
</organism>
<feature type="region of interest" description="Disordered" evidence="1">
    <location>
        <begin position="174"/>
        <end position="201"/>
    </location>
</feature>
<dbReference type="EMBL" id="HBIW01018974">
    <property type="protein sequence ID" value="CAE0700904.1"/>
    <property type="molecule type" value="Transcribed_RNA"/>
</dbReference>
<protein>
    <submittedName>
        <fullName evidence="2">Uncharacterized protein</fullName>
    </submittedName>
</protein>
<accession>A0A7S4A1G2</accession>
<name>A0A7S4A1G2_9STRA</name>
<gene>
    <name evidence="2" type="ORF">PCAL00307_LOCUS16340</name>
</gene>
<dbReference type="AlphaFoldDB" id="A0A7S4A1G2"/>
<evidence type="ECO:0000256" key="1">
    <source>
        <dbReference type="SAM" id="MobiDB-lite"/>
    </source>
</evidence>
<reference evidence="2" key="1">
    <citation type="submission" date="2021-01" db="EMBL/GenBank/DDBJ databases">
        <authorList>
            <person name="Corre E."/>
            <person name="Pelletier E."/>
            <person name="Niang G."/>
            <person name="Scheremetjew M."/>
            <person name="Finn R."/>
            <person name="Kale V."/>
            <person name="Holt S."/>
            <person name="Cochrane G."/>
            <person name="Meng A."/>
            <person name="Brown T."/>
            <person name="Cohen L."/>
        </authorList>
    </citation>
    <scope>NUCLEOTIDE SEQUENCE</scope>
    <source>
        <strain evidence="2">CCMP1756</strain>
    </source>
</reference>
<feature type="compositionally biased region" description="Acidic residues" evidence="1">
    <location>
        <begin position="191"/>
        <end position="201"/>
    </location>
</feature>
<feature type="compositionally biased region" description="Low complexity" evidence="1">
    <location>
        <begin position="180"/>
        <end position="190"/>
    </location>
</feature>